<accession>A6TVP3</accession>
<evidence type="ECO:0000313" key="6">
    <source>
        <dbReference type="Proteomes" id="UP000001572"/>
    </source>
</evidence>
<dbReference type="SUPFAM" id="SSF57802">
    <property type="entry name" value="Rubredoxin-like"/>
    <property type="match status" value="1"/>
</dbReference>
<dbReference type="Pfam" id="PF02915">
    <property type="entry name" value="Rubrerythrin"/>
    <property type="match status" value="1"/>
</dbReference>
<dbReference type="InterPro" id="IPR009040">
    <property type="entry name" value="Ferritin-like_diiron"/>
</dbReference>
<dbReference type="CDD" id="cd00350">
    <property type="entry name" value="rubredoxin_like"/>
    <property type="match status" value="1"/>
</dbReference>
<protein>
    <submittedName>
        <fullName evidence="5">Rubrerythrin</fullName>
    </submittedName>
</protein>
<comment type="cofactor">
    <cofactor evidence="1">
        <name>Fe(3+)</name>
        <dbReference type="ChEBI" id="CHEBI:29034"/>
    </cofactor>
</comment>
<dbReference type="Gene3D" id="2.20.28.10">
    <property type="match status" value="1"/>
</dbReference>
<dbReference type="Gene3D" id="1.20.1260.10">
    <property type="match status" value="1"/>
</dbReference>
<evidence type="ECO:0000256" key="1">
    <source>
        <dbReference type="ARBA" id="ARBA00001965"/>
    </source>
</evidence>
<sequence length="203" mass="22120">MELLYHIFEEEIKMNAMTASNLKSAFGGESMAHMRYLQWAEAAKKDGFPNVQNLFKAVAYAEGVHAGNHFRELRKEVGEASVTAGAGFGMTTTSENLHGAIEGENYEIQQMYPAFLAVADIQSEKGSIRSFQFALEAEKTHSALFTQAKEAVDAKSDFDADTVHVCDICGYTLTGALEDDCPICKAKTSMFTTFVTGNACAEA</sequence>
<evidence type="ECO:0000256" key="2">
    <source>
        <dbReference type="ARBA" id="ARBA00022448"/>
    </source>
</evidence>
<dbReference type="GO" id="GO:0016491">
    <property type="term" value="F:oxidoreductase activity"/>
    <property type="evidence" value="ECO:0007669"/>
    <property type="project" value="InterPro"/>
</dbReference>
<gene>
    <name evidence="5" type="ordered locus">Amet_4180</name>
</gene>
<keyword evidence="3" id="KW-0249">Electron transport</keyword>
<dbReference type="PANTHER" id="PTHR33746:SF4">
    <property type="entry name" value="RUBRERYTHRIN"/>
    <property type="match status" value="1"/>
</dbReference>
<feature type="domain" description="Ferritin-like diiron" evidence="4">
    <location>
        <begin position="12"/>
        <end position="156"/>
    </location>
</feature>
<dbReference type="InterPro" id="IPR052753">
    <property type="entry name" value="Rbr2/Nigerythrin"/>
</dbReference>
<organism evidence="5 6">
    <name type="scientific">Alkaliphilus metalliredigens (strain QYMF)</name>
    <dbReference type="NCBI Taxonomy" id="293826"/>
    <lineage>
        <taxon>Bacteria</taxon>
        <taxon>Bacillati</taxon>
        <taxon>Bacillota</taxon>
        <taxon>Clostridia</taxon>
        <taxon>Peptostreptococcales</taxon>
        <taxon>Natronincolaceae</taxon>
        <taxon>Alkaliphilus</taxon>
    </lineage>
</organism>
<dbReference type="Pfam" id="PF21349">
    <property type="entry name" value="RUBY_RBDX"/>
    <property type="match status" value="1"/>
</dbReference>
<dbReference type="eggNOG" id="COG1592">
    <property type="taxonomic scope" value="Bacteria"/>
</dbReference>
<dbReference type="InterPro" id="IPR012347">
    <property type="entry name" value="Ferritin-like"/>
</dbReference>
<dbReference type="InterPro" id="IPR003251">
    <property type="entry name" value="Rr_diiron-bd_dom"/>
</dbReference>
<keyword evidence="2" id="KW-0813">Transport</keyword>
<dbReference type="SUPFAM" id="SSF47240">
    <property type="entry name" value="Ferritin-like"/>
    <property type="match status" value="1"/>
</dbReference>
<reference evidence="6" key="1">
    <citation type="journal article" date="2016" name="Genome Announc.">
        <title>Complete genome sequence of Alkaliphilus metalliredigens strain QYMF, an alkaliphilic and metal-reducing bacterium isolated from borax-contaminated leachate ponds.</title>
        <authorList>
            <person name="Hwang C."/>
            <person name="Copeland A."/>
            <person name="Lucas S."/>
            <person name="Lapidus A."/>
            <person name="Barry K."/>
            <person name="Detter J.C."/>
            <person name="Glavina Del Rio T."/>
            <person name="Hammon N."/>
            <person name="Israni S."/>
            <person name="Dalin E."/>
            <person name="Tice H."/>
            <person name="Pitluck S."/>
            <person name="Chertkov O."/>
            <person name="Brettin T."/>
            <person name="Bruce D."/>
            <person name="Han C."/>
            <person name="Schmutz J."/>
            <person name="Larimer F."/>
            <person name="Land M.L."/>
            <person name="Hauser L."/>
            <person name="Kyrpides N."/>
            <person name="Mikhailova N."/>
            <person name="Ye Q."/>
            <person name="Zhou J."/>
            <person name="Richardson P."/>
            <person name="Fields M.W."/>
        </authorList>
    </citation>
    <scope>NUCLEOTIDE SEQUENCE [LARGE SCALE GENOMIC DNA]</scope>
    <source>
        <strain evidence="6">QYMF</strain>
    </source>
</reference>
<dbReference type="InterPro" id="IPR009078">
    <property type="entry name" value="Ferritin-like_SF"/>
</dbReference>
<dbReference type="InterPro" id="IPR048574">
    <property type="entry name" value="RUBY_RBDX"/>
</dbReference>
<dbReference type="CDD" id="cd01041">
    <property type="entry name" value="Rubrerythrin"/>
    <property type="match status" value="1"/>
</dbReference>
<dbReference type="KEGG" id="amt:Amet_4180"/>
<dbReference type="PANTHER" id="PTHR33746">
    <property type="entry name" value="RUBRERYTHRIN"/>
    <property type="match status" value="1"/>
</dbReference>
<name>A6TVP3_ALKMQ</name>
<evidence type="ECO:0000259" key="4">
    <source>
        <dbReference type="PROSITE" id="PS50905"/>
    </source>
</evidence>
<keyword evidence="6" id="KW-1185">Reference proteome</keyword>
<dbReference type="PROSITE" id="PS50905">
    <property type="entry name" value="FERRITIN_LIKE"/>
    <property type="match status" value="1"/>
</dbReference>
<evidence type="ECO:0000313" key="5">
    <source>
        <dbReference type="EMBL" id="ABR50261.1"/>
    </source>
</evidence>
<dbReference type="AlphaFoldDB" id="A6TVP3"/>
<dbReference type="GO" id="GO:0046872">
    <property type="term" value="F:metal ion binding"/>
    <property type="evidence" value="ECO:0007669"/>
    <property type="project" value="InterPro"/>
</dbReference>
<dbReference type="Proteomes" id="UP000001572">
    <property type="component" value="Chromosome"/>
</dbReference>
<proteinExistence type="predicted"/>
<dbReference type="HOGENOM" id="CLU_095256_1_0_9"/>
<dbReference type="STRING" id="293826.Amet_4180"/>
<evidence type="ECO:0000256" key="3">
    <source>
        <dbReference type="ARBA" id="ARBA00022982"/>
    </source>
</evidence>
<dbReference type="EMBL" id="CP000724">
    <property type="protein sequence ID" value="ABR50261.1"/>
    <property type="molecule type" value="Genomic_DNA"/>
</dbReference>